<accession>A0A139WZJ1</accession>
<evidence type="ECO:0000313" key="1">
    <source>
        <dbReference type="EMBL" id="KYC37874.1"/>
    </source>
</evidence>
<gene>
    <name evidence="1" type="ORF">WA1_05055</name>
</gene>
<dbReference type="AlphaFoldDB" id="A0A139WZJ1"/>
<protein>
    <submittedName>
        <fullName evidence="1">Uncharacterized protein</fullName>
    </submittedName>
</protein>
<dbReference type="STRING" id="128403.WA1_05055"/>
<dbReference type="InterPro" id="IPR040871">
    <property type="entry name" value="HopA1"/>
</dbReference>
<dbReference type="Pfam" id="PF17914">
    <property type="entry name" value="HopA1"/>
    <property type="match status" value="1"/>
</dbReference>
<comment type="caution">
    <text evidence="1">The sequence shown here is derived from an EMBL/GenBank/DDBJ whole genome shotgun (WGS) entry which is preliminary data.</text>
</comment>
<keyword evidence="2" id="KW-1185">Reference proteome</keyword>
<dbReference type="OrthoDB" id="939976at2"/>
<evidence type="ECO:0000313" key="2">
    <source>
        <dbReference type="Proteomes" id="UP000076925"/>
    </source>
</evidence>
<name>A0A139WZJ1_9CYAN</name>
<dbReference type="Proteomes" id="UP000076925">
    <property type="component" value="Unassembled WGS sequence"/>
</dbReference>
<dbReference type="EMBL" id="ANNX02000045">
    <property type="protein sequence ID" value="KYC37874.1"/>
    <property type="molecule type" value="Genomic_DNA"/>
</dbReference>
<reference evidence="1 2" key="1">
    <citation type="journal article" date="2013" name="Genome Biol. Evol.">
        <title>Genomes of Stigonematalean cyanobacteria (subsection V) and the evolution of oxygenic photosynthesis from prokaryotes to plastids.</title>
        <authorList>
            <person name="Dagan T."/>
            <person name="Roettger M."/>
            <person name="Stucken K."/>
            <person name="Landan G."/>
            <person name="Koch R."/>
            <person name="Major P."/>
            <person name="Gould S.B."/>
            <person name="Goremykin V.V."/>
            <person name="Rippka R."/>
            <person name="Tandeau de Marsac N."/>
            <person name="Gugger M."/>
            <person name="Lockhart P.J."/>
            <person name="Allen J.F."/>
            <person name="Brune I."/>
            <person name="Maus I."/>
            <person name="Puhler A."/>
            <person name="Martin W.F."/>
        </authorList>
    </citation>
    <scope>NUCLEOTIDE SEQUENCE [LARGE SCALE GENOMIC DNA]</scope>
    <source>
        <strain evidence="1 2">PCC 7110</strain>
    </source>
</reference>
<dbReference type="RefSeq" id="WP_017743137.1">
    <property type="nucleotide sequence ID" value="NZ_KQ976354.1"/>
</dbReference>
<proteinExistence type="predicted"/>
<organism evidence="1 2">
    <name type="scientific">Scytonema hofmannii PCC 7110</name>
    <dbReference type="NCBI Taxonomy" id="128403"/>
    <lineage>
        <taxon>Bacteria</taxon>
        <taxon>Bacillati</taxon>
        <taxon>Cyanobacteriota</taxon>
        <taxon>Cyanophyceae</taxon>
        <taxon>Nostocales</taxon>
        <taxon>Scytonemataceae</taxon>
        <taxon>Scytonema</taxon>
    </lineage>
</organism>
<sequence length="370" mass="42151">MQLLGALPNQLLSPISDIVSKVQIQANFCIIHPDYNPLELSAEVVASLQQLPTEIQNKYLNLQLRTFLYGIYYNGDLKETLAMSTNSDSLESEENLENNTIRGLNRDFYEGLQKSNCGKGYFDLGWRVLRQESDDLLAVQKDNLTLHVERVSVDYSQEARYPQFTQQSATVGDIVAIKMPSNLLEQEFYVAVGDAGLMDSCEEEATQTVNIYFNFSSEGALAVMKSLTQQLNEMSIPFTFKVLYDPDKYYRYDCGVLQFQRHNYQLVHQVLQSISIENKCHFRNQLPLFTKPLTPGLSLAEEPDCKFAAQEDFGMNRCRIIANALLEAWHKGDNSEQGRMNCIHKHFSQLGIGLQHPYLNANSEDIYLPL</sequence>